<dbReference type="EMBL" id="MCFJ01000008">
    <property type="protein sequence ID" value="ORY63583.1"/>
    <property type="molecule type" value="Genomic_DNA"/>
</dbReference>
<reference evidence="1 2" key="1">
    <citation type="submission" date="2016-07" db="EMBL/GenBank/DDBJ databases">
        <title>Pervasive Adenine N6-methylation of Active Genes in Fungi.</title>
        <authorList>
            <consortium name="DOE Joint Genome Institute"/>
            <person name="Mondo S.J."/>
            <person name="Dannebaum R.O."/>
            <person name="Kuo R.C."/>
            <person name="Labutti K."/>
            <person name="Haridas S."/>
            <person name="Kuo A."/>
            <person name="Salamov A."/>
            <person name="Ahrendt S.R."/>
            <person name="Lipzen A."/>
            <person name="Sullivan W."/>
            <person name="Andreopoulos W.B."/>
            <person name="Clum A."/>
            <person name="Lindquist E."/>
            <person name="Daum C."/>
            <person name="Ramamoorthy G.K."/>
            <person name="Gryganskyi A."/>
            <person name="Culley D."/>
            <person name="Magnuson J.K."/>
            <person name="James T.Y."/>
            <person name="O'Malley M.A."/>
            <person name="Stajich J.E."/>
            <person name="Spatafora J.W."/>
            <person name="Visel A."/>
            <person name="Grigoriev I.V."/>
        </authorList>
    </citation>
    <scope>NUCLEOTIDE SEQUENCE [LARGE SCALE GENOMIC DNA]</scope>
    <source>
        <strain evidence="1 2">CBS 129021</strain>
    </source>
</reference>
<evidence type="ECO:0000313" key="1">
    <source>
        <dbReference type="EMBL" id="ORY63583.1"/>
    </source>
</evidence>
<keyword evidence="1" id="KW-0808">Transferase</keyword>
<dbReference type="GO" id="GO:0008757">
    <property type="term" value="F:S-adenosylmethionine-dependent methyltransferase activity"/>
    <property type="evidence" value="ECO:0007669"/>
    <property type="project" value="UniProtKB-ARBA"/>
</dbReference>
<protein>
    <submittedName>
        <fullName evidence="1">Putative methyltransferase-domain-containing protein</fullName>
    </submittedName>
</protein>
<dbReference type="STRING" id="1141098.A0A1Y2DWE2"/>
<dbReference type="Proteomes" id="UP000193689">
    <property type="component" value="Unassembled WGS sequence"/>
</dbReference>
<sequence>MHYIRLLRSPMLDTSGRENRDATLSLLLTITTDLGDAFLNAGAPVQITASIYSGTSKSPTELPLRSTGSTHVHTVVGTWQDGLRVLKVKLLYPRRYLKEHVDVAIMPGPFNDDKSRHVMLDVKNTGDVLPWYRAPEEKNVGGIVPVWVEINQGVPSPDTCLRCLPLECDRDGSIATLELQEDIGESIARHVWDAGVVTALFLASGCKSRRQEVDIRDFMPITNQSPNILELGCGVGILGTTIAKLIHFAAEKQGLKLDQPTVLLTDVPEAEERARSNIERNKKTSDWQRMAKMEYENLDWDDGKTGKFGPIAASRFWDYIVLSDCTYNVDSLLSLVGTLSALHDINKRNAGTGNLETGSKVILATKPRHDSEKALFELLPAAGWGHELLKSIPLPVLGSENQVVELYLLQKGRPLLQRALKRKVEDPFSERPASKRAALP</sequence>
<keyword evidence="2" id="KW-1185">Reference proteome</keyword>
<dbReference type="Pfam" id="PF10294">
    <property type="entry name" value="Methyltransf_16"/>
    <property type="match status" value="1"/>
</dbReference>
<name>A0A1Y2DWE2_9PEZI</name>
<dbReference type="PANTHER" id="PTHR14614">
    <property type="entry name" value="HEPATOCELLULAR CARCINOMA-ASSOCIATED ANTIGEN"/>
    <property type="match status" value="1"/>
</dbReference>
<dbReference type="PANTHER" id="PTHR14614:SF132">
    <property type="entry name" value="PROTEIN-LYSINE METHYLTRANSFERASE C42C1.13"/>
    <property type="match status" value="1"/>
</dbReference>
<evidence type="ECO:0000313" key="2">
    <source>
        <dbReference type="Proteomes" id="UP000193689"/>
    </source>
</evidence>
<dbReference type="GO" id="GO:0005829">
    <property type="term" value="C:cytosol"/>
    <property type="evidence" value="ECO:0007669"/>
    <property type="project" value="TreeGrafter"/>
</dbReference>
<dbReference type="RefSeq" id="XP_040715240.1">
    <property type="nucleotide sequence ID" value="XM_040856156.1"/>
</dbReference>
<dbReference type="SUPFAM" id="SSF53335">
    <property type="entry name" value="S-adenosyl-L-methionine-dependent methyltransferases"/>
    <property type="match status" value="1"/>
</dbReference>
<dbReference type="AlphaFoldDB" id="A0A1Y2DWE2"/>
<dbReference type="InterPro" id="IPR019410">
    <property type="entry name" value="Methyltransf_16"/>
</dbReference>
<dbReference type="OrthoDB" id="413520at2759"/>
<comment type="caution">
    <text evidence="1">The sequence shown here is derived from an EMBL/GenBank/DDBJ whole genome shotgun (WGS) entry which is preliminary data.</text>
</comment>
<dbReference type="GeneID" id="63772368"/>
<dbReference type="GO" id="GO:0032259">
    <property type="term" value="P:methylation"/>
    <property type="evidence" value="ECO:0007669"/>
    <property type="project" value="UniProtKB-KW"/>
</dbReference>
<dbReference type="InParanoid" id="A0A1Y2DWE2"/>
<proteinExistence type="predicted"/>
<gene>
    <name evidence="1" type="ORF">BCR38DRAFT_345114</name>
</gene>
<keyword evidence="1" id="KW-0489">Methyltransferase</keyword>
<dbReference type="InterPro" id="IPR029063">
    <property type="entry name" value="SAM-dependent_MTases_sf"/>
</dbReference>
<organism evidence="1 2">
    <name type="scientific">Pseudomassariella vexata</name>
    <dbReference type="NCBI Taxonomy" id="1141098"/>
    <lineage>
        <taxon>Eukaryota</taxon>
        <taxon>Fungi</taxon>
        <taxon>Dikarya</taxon>
        <taxon>Ascomycota</taxon>
        <taxon>Pezizomycotina</taxon>
        <taxon>Sordariomycetes</taxon>
        <taxon>Xylariomycetidae</taxon>
        <taxon>Amphisphaeriales</taxon>
        <taxon>Pseudomassariaceae</taxon>
        <taxon>Pseudomassariella</taxon>
    </lineage>
</organism>
<dbReference type="Gene3D" id="3.40.50.150">
    <property type="entry name" value="Vaccinia Virus protein VP39"/>
    <property type="match status" value="1"/>
</dbReference>
<accession>A0A1Y2DWE2</accession>